<evidence type="ECO:0000313" key="2">
    <source>
        <dbReference type="EMBL" id="USI72706.1"/>
    </source>
</evidence>
<accession>A0ABY4X727</accession>
<dbReference type="EMBL" id="CP084930">
    <property type="protein sequence ID" value="USI72706.1"/>
    <property type="molecule type" value="Genomic_DNA"/>
</dbReference>
<protein>
    <submittedName>
        <fullName evidence="2">Uncharacterized protein</fullName>
    </submittedName>
</protein>
<keyword evidence="1" id="KW-0732">Signal</keyword>
<dbReference type="RefSeq" id="WP_252166514.1">
    <property type="nucleotide sequence ID" value="NZ_CP084930.1"/>
</dbReference>
<feature type="chain" id="PRO_5046564940" evidence="1">
    <location>
        <begin position="24"/>
        <end position="219"/>
    </location>
</feature>
<name>A0ABY4X727_9SPHN</name>
<proteinExistence type="predicted"/>
<reference evidence="2" key="1">
    <citation type="journal article" date="2022" name="Toxins">
        <title>Genomic Analysis of Sphingopyxis sp. USTB-05 for Biodegrading Cyanobacterial Hepatotoxins.</title>
        <authorList>
            <person name="Liu C."/>
            <person name="Xu Q."/>
            <person name="Zhao Z."/>
            <person name="Zhang H."/>
            <person name="Liu X."/>
            <person name="Yin C."/>
            <person name="Liu Y."/>
            <person name="Yan H."/>
        </authorList>
    </citation>
    <scope>NUCLEOTIDE SEQUENCE</scope>
    <source>
        <strain evidence="2">NBD5</strain>
    </source>
</reference>
<dbReference type="Proteomes" id="UP001056937">
    <property type="component" value="Chromosome 1"/>
</dbReference>
<evidence type="ECO:0000313" key="3">
    <source>
        <dbReference type="Proteomes" id="UP001056937"/>
    </source>
</evidence>
<sequence>MRRLIFRAAPLAALLFPLAAAGAAPNFVVKDGNAALITKCSVPQADGAQADCNVLVDTAGAKIDPATKALQQQQLATLGAPSDAKSIATDTTAASHTALLKGIIDRLSALIAASAASPQAGAKVDTVVAGAAADRGLVVATAGAATPLMAADPARRGFAIQNQSSGACYLNAAGPATQDQHSLLIAGGSYFESKDSHVATGALSILCAVANAPVYARSW</sequence>
<gene>
    <name evidence="2" type="ORF">LHA26_15750</name>
</gene>
<feature type="signal peptide" evidence="1">
    <location>
        <begin position="1"/>
        <end position="23"/>
    </location>
</feature>
<keyword evidence="3" id="KW-1185">Reference proteome</keyword>
<organism evidence="2 3">
    <name type="scientific">Sphingomonas morindae</name>
    <dbReference type="NCBI Taxonomy" id="1541170"/>
    <lineage>
        <taxon>Bacteria</taxon>
        <taxon>Pseudomonadati</taxon>
        <taxon>Pseudomonadota</taxon>
        <taxon>Alphaproteobacteria</taxon>
        <taxon>Sphingomonadales</taxon>
        <taxon>Sphingomonadaceae</taxon>
        <taxon>Sphingomonas</taxon>
    </lineage>
</organism>
<evidence type="ECO:0000256" key="1">
    <source>
        <dbReference type="SAM" id="SignalP"/>
    </source>
</evidence>